<accession>A0AAV9HTL2</accession>
<dbReference type="Pfam" id="PF08719">
    <property type="entry name" value="NADAR"/>
    <property type="match status" value="1"/>
</dbReference>
<dbReference type="NCBIfam" id="TIGR02464">
    <property type="entry name" value="ribofla_fusion"/>
    <property type="match status" value="1"/>
</dbReference>
<feature type="domain" description="NADAR" evidence="2">
    <location>
        <begin position="12"/>
        <end position="184"/>
    </location>
</feature>
<evidence type="ECO:0000256" key="1">
    <source>
        <dbReference type="SAM" id="Coils"/>
    </source>
</evidence>
<proteinExistence type="predicted"/>
<dbReference type="Proteomes" id="UP001321749">
    <property type="component" value="Unassembled WGS sequence"/>
</dbReference>
<dbReference type="InterPro" id="IPR012816">
    <property type="entry name" value="NADAR"/>
</dbReference>
<gene>
    <name evidence="3" type="ORF">QBC42DRAFT_71141</name>
</gene>
<evidence type="ECO:0000313" key="4">
    <source>
        <dbReference type="Proteomes" id="UP001321749"/>
    </source>
</evidence>
<protein>
    <recommendedName>
        <fullName evidence="2">NADAR domain-containing protein</fullName>
    </recommendedName>
</protein>
<organism evidence="3 4">
    <name type="scientific">Cladorrhinum samala</name>
    <dbReference type="NCBI Taxonomy" id="585594"/>
    <lineage>
        <taxon>Eukaryota</taxon>
        <taxon>Fungi</taxon>
        <taxon>Dikarya</taxon>
        <taxon>Ascomycota</taxon>
        <taxon>Pezizomycotina</taxon>
        <taxon>Sordariomycetes</taxon>
        <taxon>Sordariomycetidae</taxon>
        <taxon>Sordariales</taxon>
        <taxon>Podosporaceae</taxon>
        <taxon>Cladorrhinum</taxon>
    </lineage>
</organism>
<dbReference type="Gene3D" id="1.10.357.40">
    <property type="entry name" value="YbiA-like"/>
    <property type="match status" value="1"/>
</dbReference>
<dbReference type="SUPFAM" id="SSF143990">
    <property type="entry name" value="YbiA-like"/>
    <property type="match status" value="1"/>
</dbReference>
<comment type="caution">
    <text evidence="3">The sequence shown here is derived from an EMBL/GenBank/DDBJ whole genome shotgun (WGS) entry which is preliminary data.</text>
</comment>
<dbReference type="AlphaFoldDB" id="A0AAV9HTL2"/>
<sequence>MASNSSSQPAIYFWRETSRYGYMSQWYYCPFTSDPAEAAAAGKKPVVFKTAEHYMMYSKALLFSPSHCAAVLSAKHPRDVRTLGRQIPNFDEKVWNRHRNEIVRMGSYLKFTFPVATDEDSSWYFEGKSLRDSLLETGDAELVEASPYDRIWGVGFKPENAAKNRRNWGLNLLGKALMDARSKIKEEEQKKKTEEGKPEEEA</sequence>
<keyword evidence="4" id="KW-1185">Reference proteome</keyword>
<reference evidence="3" key="2">
    <citation type="submission" date="2023-06" db="EMBL/GenBank/DDBJ databases">
        <authorList>
            <consortium name="Lawrence Berkeley National Laboratory"/>
            <person name="Mondo S.J."/>
            <person name="Hensen N."/>
            <person name="Bonometti L."/>
            <person name="Westerberg I."/>
            <person name="Brannstrom I.O."/>
            <person name="Guillou S."/>
            <person name="Cros-Aarteil S."/>
            <person name="Calhoun S."/>
            <person name="Haridas S."/>
            <person name="Kuo A."/>
            <person name="Pangilinan J."/>
            <person name="Riley R."/>
            <person name="Labutti K."/>
            <person name="Andreopoulos B."/>
            <person name="Lipzen A."/>
            <person name="Chen C."/>
            <person name="Yanf M."/>
            <person name="Daum C."/>
            <person name="Ng V."/>
            <person name="Clum A."/>
            <person name="Steindorff A."/>
            <person name="Ohm R."/>
            <person name="Martin F."/>
            <person name="Silar P."/>
            <person name="Natvig D."/>
            <person name="Lalanne C."/>
            <person name="Gautier V."/>
            <person name="Ament-Velasquez S.L."/>
            <person name="Kruys A."/>
            <person name="Hutchinson M.I."/>
            <person name="Powell A.J."/>
            <person name="Barry K."/>
            <person name="Miller A.N."/>
            <person name="Grigoriev I.V."/>
            <person name="Debuchy R."/>
            <person name="Gladieux P."/>
            <person name="Thoren M.H."/>
            <person name="Johannesson H."/>
        </authorList>
    </citation>
    <scope>NUCLEOTIDE SEQUENCE</scope>
    <source>
        <strain evidence="3">PSN324</strain>
    </source>
</reference>
<reference evidence="3" key="1">
    <citation type="journal article" date="2023" name="Mol. Phylogenet. Evol.">
        <title>Genome-scale phylogeny and comparative genomics of the fungal order Sordariales.</title>
        <authorList>
            <person name="Hensen N."/>
            <person name="Bonometti L."/>
            <person name="Westerberg I."/>
            <person name="Brannstrom I.O."/>
            <person name="Guillou S."/>
            <person name="Cros-Aarteil S."/>
            <person name="Calhoun S."/>
            <person name="Haridas S."/>
            <person name="Kuo A."/>
            <person name="Mondo S."/>
            <person name="Pangilinan J."/>
            <person name="Riley R."/>
            <person name="LaButti K."/>
            <person name="Andreopoulos B."/>
            <person name="Lipzen A."/>
            <person name="Chen C."/>
            <person name="Yan M."/>
            <person name="Daum C."/>
            <person name="Ng V."/>
            <person name="Clum A."/>
            <person name="Steindorff A."/>
            <person name="Ohm R.A."/>
            <person name="Martin F."/>
            <person name="Silar P."/>
            <person name="Natvig D.O."/>
            <person name="Lalanne C."/>
            <person name="Gautier V."/>
            <person name="Ament-Velasquez S.L."/>
            <person name="Kruys A."/>
            <person name="Hutchinson M.I."/>
            <person name="Powell A.J."/>
            <person name="Barry K."/>
            <person name="Miller A.N."/>
            <person name="Grigoriev I.V."/>
            <person name="Debuchy R."/>
            <person name="Gladieux P."/>
            <person name="Hiltunen Thoren M."/>
            <person name="Johannesson H."/>
        </authorList>
    </citation>
    <scope>NUCLEOTIDE SEQUENCE</scope>
    <source>
        <strain evidence="3">PSN324</strain>
    </source>
</reference>
<dbReference type="CDD" id="cd15457">
    <property type="entry name" value="NADAR"/>
    <property type="match status" value="1"/>
</dbReference>
<dbReference type="EMBL" id="MU864963">
    <property type="protein sequence ID" value="KAK4463096.1"/>
    <property type="molecule type" value="Genomic_DNA"/>
</dbReference>
<keyword evidence="1" id="KW-0175">Coiled coil</keyword>
<dbReference type="InterPro" id="IPR037238">
    <property type="entry name" value="YbiA-like_sf"/>
</dbReference>
<feature type="coiled-coil region" evidence="1">
    <location>
        <begin position="170"/>
        <end position="197"/>
    </location>
</feature>
<name>A0AAV9HTL2_9PEZI</name>
<evidence type="ECO:0000259" key="2">
    <source>
        <dbReference type="Pfam" id="PF08719"/>
    </source>
</evidence>
<evidence type="ECO:0000313" key="3">
    <source>
        <dbReference type="EMBL" id="KAK4463096.1"/>
    </source>
</evidence>